<sequence length="190" mass="21254">MSREAIKQRFLEINGDHPMTAEDDAYVTRQFRVLDELCAEQGRDANEARRLMLAGKLPMPGYLRSDGAEMVPADLFALADQTDELQAWFVAQWSDVAEGNDEWAAYLSGRYVCLHSVTPTTIKRKGQLIEAIKATTDPVDLKPLVDELDELEPEFTAYDRLRFGGPVSRDVYINPFKSSTSAAARPVPSN</sequence>
<name>A0ABP4PV61_9ACTN</name>
<dbReference type="Proteomes" id="UP001500393">
    <property type="component" value="Unassembled WGS sequence"/>
</dbReference>
<proteinExistence type="predicted"/>
<gene>
    <name evidence="1" type="ORF">GCM10009789_52490</name>
</gene>
<dbReference type="RefSeq" id="WP_344218383.1">
    <property type="nucleotide sequence ID" value="NZ_BAAAOS010000037.1"/>
</dbReference>
<evidence type="ECO:0000313" key="2">
    <source>
        <dbReference type="Proteomes" id="UP001500393"/>
    </source>
</evidence>
<keyword evidence="2" id="KW-1185">Reference proteome</keyword>
<dbReference type="Pfam" id="PF19531">
    <property type="entry name" value="DUF6058"/>
    <property type="match status" value="1"/>
</dbReference>
<evidence type="ECO:0000313" key="1">
    <source>
        <dbReference type="EMBL" id="GAA1591881.1"/>
    </source>
</evidence>
<comment type="caution">
    <text evidence="1">The sequence shown here is derived from an EMBL/GenBank/DDBJ whole genome shotgun (WGS) entry which is preliminary data.</text>
</comment>
<dbReference type="InterPro" id="IPR045694">
    <property type="entry name" value="DUF6058"/>
</dbReference>
<dbReference type="EMBL" id="BAAAOS010000037">
    <property type="protein sequence ID" value="GAA1591881.1"/>
    <property type="molecule type" value="Genomic_DNA"/>
</dbReference>
<organism evidence="1 2">
    <name type="scientific">Kribbella sancticallisti</name>
    <dbReference type="NCBI Taxonomy" id="460087"/>
    <lineage>
        <taxon>Bacteria</taxon>
        <taxon>Bacillati</taxon>
        <taxon>Actinomycetota</taxon>
        <taxon>Actinomycetes</taxon>
        <taxon>Propionibacteriales</taxon>
        <taxon>Kribbellaceae</taxon>
        <taxon>Kribbella</taxon>
    </lineage>
</organism>
<accession>A0ABP4PV61</accession>
<reference evidence="2" key="1">
    <citation type="journal article" date="2019" name="Int. J. Syst. Evol. Microbiol.">
        <title>The Global Catalogue of Microorganisms (GCM) 10K type strain sequencing project: providing services to taxonomists for standard genome sequencing and annotation.</title>
        <authorList>
            <consortium name="The Broad Institute Genomics Platform"/>
            <consortium name="The Broad Institute Genome Sequencing Center for Infectious Disease"/>
            <person name="Wu L."/>
            <person name="Ma J."/>
        </authorList>
    </citation>
    <scope>NUCLEOTIDE SEQUENCE [LARGE SCALE GENOMIC DNA]</scope>
    <source>
        <strain evidence="2">JCM 14969</strain>
    </source>
</reference>
<protein>
    <submittedName>
        <fullName evidence="1">Uncharacterized protein</fullName>
    </submittedName>
</protein>